<dbReference type="InterPro" id="IPR019591">
    <property type="entry name" value="Mrp/NBP35_ATP-bd"/>
</dbReference>
<dbReference type="SUPFAM" id="SSF117916">
    <property type="entry name" value="Fe-S cluster assembly (FSCA) domain-like"/>
    <property type="match status" value="1"/>
</dbReference>
<evidence type="ECO:0000256" key="3">
    <source>
        <dbReference type="ARBA" id="ARBA00022840"/>
    </source>
</evidence>
<accession>A0ABU4WDY3</accession>
<comment type="subunit">
    <text evidence="6">Homodimer.</text>
</comment>
<keyword evidence="6" id="KW-0378">Hydrolase</keyword>
<protein>
    <recommendedName>
        <fullName evidence="6">Iron-sulfur cluster carrier protein</fullName>
    </recommendedName>
</protein>
<comment type="function">
    <text evidence="6">Binds and transfers iron-sulfur (Fe-S) clusters to target apoproteins. Can hydrolyze ATP.</text>
</comment>
<keyword evidence="2 6" id="KW-0547">Nucleotide-binding</keyword>
<name>A0ABU4WDY3_9BACT</name>
<proteinExistence type="inferred from homology"/>
<dbReference type="InterPro" id="IPR034904">
    <property type="entry name" value="FSCA_dom_sf"/>
</dbReference>
<dbReference type="CDD" id="cd02037">
    <property type="entry name" value="Mrp_NBP35"/>
    <property type="match status" value="1"/>
</dbReference>
<dbReference type="EMBL" id="JALBUT010000001">
    <property type="protein sequence ID" value="MDX8414770.1"/>
    <property type="molecule type" value="Genomic_DNA"/>
</dbReference>
<dbReference type="RefSeq" id="WP_370396219.1">
    <property type="nucleotide sequence ID" value="NZ_JALBUT010000001.1"/>
</dbReference>
<sequence length="337" mass="36115">MDKESILKILAKVKYPPYEKDIVTFKMVKEVRIDGATAAIGIFTGADKQKNEIIEKSALEELKKAFPELHPQIVFLESDPSRQAAVMPNSETLKNAKFKIAVASGKGGVGKSTVAANLARALAKIYPPKDGEAQIGLMDCDIHGPSATILFGDIPSPTTDGEKIFPPAANGIKTISMGMLVDDSQPLIWRGPMITSAIKQFTNDVEWGKLEFMILDLPPGTGDAVISATQIIPLDGAIIVTTANKLAEKTATRGAKIFEKTNVKILGIVENMAFMQMPDGSKMKIFGKGDAQDCAKELSTKVIAEIPIDTSLQTDAPSAQAEAVFENLAKEIIASLS</sequence>
<evidence type="ECO:0000256" key="6">
    <source>
        <dbReference type="HAMAP-Rule" id="MF_02040"/>
    </source>
</evidence>
<evidence type="ECO:0000256" key="4">
    <source>
        <dbReference type="ARBA" id="ARBA00023004"/>
    </source>
</evidence>
<dbReference type="GO" id="GO:0005524">
    <property type="term" value="F:ATP binding"/>
    <property type="evidence" value="ECO:0007669"/>
    <property type="project" value="UniProtKB-KW"/>
</dbReference>
<dbReference type="Pfam" id="PF10609">
    <property type="entry name" value="ParA"/>
    <property type="match status" value="1"/>
</dbReference>
<keyword evidence="1 6" id="KW-0479">Metal-binding</keyword>
<dbReference type="SUPFAM" id="SSF52540">
    <property type="entry name" value="P-loop containing nucleoside triphosphate hydrolases"/>
    <property type="match status" value="1"/>
</dbReference>
<dbReference type="InterPro" id="IPR044304">
    <property type="entry name" value="NUBPL-like"/>
</dbReference>
<keyword evidence="8" id="KW-1185">Reference proteome</keyword>
<evidence type="ECO:0000313" key="8">
    <source>
        <dbReference type="Proteomes" id="UP001275932"/>
    </source>
</evidence>
<keyword evidence="4 6" id="KW-0408">Iron</keyword>
<dbReference type="HAMAP" id="MF_02040">
    <property type="entry name" value="Mrp_NBP35"/>
    <property type="match status" value="1"/>
</dbReference>
<dbReference type="Gene3D" id="3.40.50.300">
    <property type="entry name" value="P-loop containing nucleotide triphosphate hydrolases"/>
    <property type="match status" value="1"/>
</dbReference>
<dbReference type="PANTHER" id="PTHR42961:SF2">
    <property type="entry name" value="IRON-SULFUR PROTEIN NUBPL"/>
    <property type="match status" value="1"/>
</dbReference>
<organism evidence="7 8">
    <name type="scientific">Intestinicryptomonas porci</name>
    <dbReference type="NCBI Taxonomy" id="2926320"/>
    <lineage>
        <taxon>Bacteria</taxon>
        <taxon>Pseudomonadati</taxon>
        <taxon>Verrucomicrobiota</taxon>
        <taxon>Opitutia</taxon>
        <taxon>Opitutales</taxon>
        <taxon>Intestinicryptomonaceae</taxon>
        <taxon>Intestinicryptomonas</taxon>
    </lineage>
</organism>
<gene>
    <name evidence="7" type="ORF">MOX91_01030</name>
</gene>
<dbReference type="InterPro" id="IPR027417">
    <property type="entry name" value="P-loop_NTPase"/>
</dbReference>
<comment type="caution">
    <text evidence="7">The sequence shown here is derived from an EMBL/GenBank/DDBJ whole genome shotgun (WGS) entry which is preliminary data.</text>
</comment>
<evidence type="ECO:0000256" key="1">
    <source>
        <dbReference type="ARBA" id="ARBA00022723"/>
    </source>
</evidence>
<reference evidence="7 8" key="1">
    <citation type="submission" date="2022-03" db="EMBL/GenBank/DDBJ databases">
        <title>Novel taxa within the pig intestine.</title>
        <authorList>
            <person name="Wylensek D."/>
            <person name="Bishof K."/>
            <person name="Afrizal A."/>
            <person name="Clavel T."/>
        </authorList>
    </citation>
    <scope>NUCLEOTIDE SEQUENCE [LARGE SCALE GENOMIC DNA]</scope>
    <source>
        <strain evidence="7 8">CLA-KB-P66</strain>
    </source>
</reference>
<evidence type="ECO:0000313" key="7">
    <source>
        <dbReference type="EMBL" id="MDX8414770.1"/>
    </source>
</evidence>
<evidence type="ECO:0000256" key="5">
    <source>
        <dbReference type="ARBA" id="ARBA00023014"/>
    </source>
</evidence>
<comment type="similarity">
    <text evidence="6">Belongs to the Mrp/NBP35 ATP-binding proteins family.</text>
</comment>
<dbReference type="PANTHER" id="PTHR42961">
    <property type="entry name" value="IRON-SULFUR PROTEIN NUBPL"/>
    <property type="match status" value="1"/>
</dbReference>
<dbReference type="InterPro" id="IPR033756">
    <property type="entry name" value="YlxH/NBP35"/>
</dbReference>
<keyword evidence="5 6" id="KW-0411">Iron-sulfur</keyword>
<feature type="binding site" evidence="6">
    <location>
        <begin position="105"/>
        <end position="112"/>
    </location>
    <ligand>
        <name>ATP</name>
        <dbReference type="ChEBI" id="CHEBI:30616"/>
    </ligand>
</feature>
<evidence type="ECO:0000256" key="2">
    <source>
        <dbReference type="ARBA" id="ARBA00022741"/>
    </source>
</evidence>
<dbReference type="Proteomes" id="UP001275932">
    <property type="component" value="Unassembled WGS sequence"/>
</dbReference>
<keyword evidence="3 6" id="KW-0067">ATP-binding</keyword>